<reference evidence="9" key="2">
    <citation type="journal article" date="2024" name="Plant">
        <title>Genomic evolution and insights into agronomic trait innovations of Sesamum species.</title>
        <authorList>
            <person name="Miao H."/>
            <person name="Wang L."/>
            <person name="Qu L."/>
            <person name="Liu H."/>
            <person name="Sun Y."/>
            <person name="Le M."/>
            <person name="Wang Q."/>
            <person name="Wei S."/>
            <person name="Zheng Y."/>
            <person name="Lin W."/>
            <person name="Duan Y."/>
            <person name="Cao H."/>
            <person name="Xiong S."/>
            <person name="Wang X."/>
            <person name="Wei L."/>
            <person name="Li C."/>
            <person name="Ma Q."/>
            <person name="Ju M."/>
            <person name="Zhao R."/>
            <person name="Li G."/>
            <person name="Mu C."/>
            <person name="Tian Q."/>
            <person name="Mei H."/>
            <person name="Zhang T."/>
            <person name="Gao T."/>
            <person name="Zhang H."/>
        </authorList>
    </citation>
    <scope>NUCLEOTIDE SEQUENCE</scope>
    <source>
        <strain evidence="9">G01</strain>
    </source>
</reference>
<keyword evidence="4 7" id="KW-0472">Membrane</keyword>
<accession>A0AAW2KEL1</accession>
<dbReference type="AlphaFoldDB" id="A0AAW2KEL1"/>
<gene>
    <name evidence="9" type="ORF">Sangu_2497300</name>
</gene>
<evidence type="ECO:0000259" key="8">
    <source>
        <dbReference type="PROSITE" id="PS50850"/>
    </source>
</evidence>
<feature type="transmembrane region" description="Helical" evidence="7">
    <location>
        <begin position="102"/>
        <end position="122"/>
    </location>
</feature>
<keyword evidence="2 7" id="KW-0812">Transmembrane</keyword>
<dbReference type="GO" id="GO:0016020">
    <property type="term" value="C:membrane"/>
    <property type="evidence" value="ECO:0007669"/>
    <property type="project" value="UniProtKB-SubCell"/>
</dbReference>
<dbReference type="GO" id="GO:0022857">
    <property type="term" value="F:transmembrane transporter activity"/>
    <property type="evidence" value="ECO:0007669"/>
    <property type="project" value="InterPro"/>
</dbReference>
<evidence type="ECO:0000256" key="7">
    <source>
        <dbReference type="SAM" id="Phobius"/>
    </source>
</evidence>
<name>A0AAW2KEL1_9LAMI</name>
<reference evidence="9" key="1">
    <citation type="submission" date="2020-06" db="EMBL/GenBank/DDBJ databases">
        <authorList>
            <person name="Li T."/>
            <person name="Hu X."/>
            <person name="Zhang T."/>
            <person name="Song X."/>
            <person name="Zhang H."/>
            <person name="Dai N."/>
            <person name="Sheng W."/>
            <person name="Hou X."/>
            <person name="Wei L."/>
        </authorList>
    </citation>
    <scope>NUCLEOTIDE SEQUENCE</scope>
    <source>
        <strain evidence="9">G01</strain>
        <tissue evidence="9">Leaf</tissue>
    </source>
</reference>
<comment type="catalytic activity">
    <reaction evidence="6">
        <text>phosphate(in) + H(+)(in) = phosphate(out) + H(+)(out)</text>
        <dbReference type="Rhea" id="RHEA:29939"/>
        <dbReference type="ChEBI" id="CHEBI:15378"/>
        <dbReference type="ChEBI" id="CHEBI:43474"/>
    </reaction>
    <physiologicalReaction direction="right-to-left" evidence="6">
        <dbReference type="Rhea" id="RHEA:29941"/>
    </physiologicalReaction>
</comment>
<sequence length="146" mass="15960">MTVFMFALAFPYHHWTKPENRIGFVVMYSLTFFFANFGPNSTTFVVPAEIFPARFRSTCHGISAAAGKLGAIVGAFGFLYLAQNQDPKKAEAGYPAGIGVKNSLIVLGVINLLGLLFTFLVPESKGKSLEEMSGENEELNKEEAFP</sequence>
<comment type="subcellular location">
    <subcellularLocation>
        <location evidence="1">Membrane</location>
        <topology evidence="1">Multi-pass membrane protein</topology>
    </subcellularLocation>
</comment>
<dbReference type="Gene3D" id="1.20.1250.20">
    <property type="entry name" value="MFS general substrate transporter like domains"/>
    <property type="match status" value="1"/>
</dbReference>
<feature type="domain" description="Major facilitator superfamily (MFS) profile" evidence="8">
    <location>
        <begin position="1"/>
        <end position="126"/>
    </location>
</feature>
<organism evidence="9">
    <name type="scientific">Sesamum angustifolium</name>
    <dbReference type="NCBI Taxonomy" id="2727405"/>
    <lineage>
        <taxon>Eukaryota</taxon>
        <taxon>Viridiplantae</taxon>
        <taxon>Streptophyta</taxon>
        <taxon>Embryophyta</taxon>
        <taxon>Tracheophyta</taxon>
        <taxon>Spermatophyta</taxon>
        <taxon>Magnoliopsida</taxon>
        <taxon>eudicotyledons</taxon>
        <taxon>Gunneridae</taxon>
        <taxon>Pentapetalae</taxon>
        <taxon>asterids</taxon>
        <taxon>lamiids</taxon>
        <taxon>Lamiales</taxon>
        <taxon>Pedaliaceae</taxon>
        <taxon>Sesamum</taxon>
    </lineage>
</organism>
<dbReference type="PROSITE" id="PS50850">
    <property type="entry name" value="MFS"/>
    <property type="match status" value="1"/>
</dbReference>
<dbReference type="InterPro" id="IPR036259">
    <property type="entry name" value="MFS_trans_sf"/>
</dbReference>
<feature type="transmembrane region" description="Helical" evidence="7">
    <location>
        <begin position="20"/>
        <end position="38"/>
    </location>
</feature>
<evidence type="ECO:0000313" key="9">
    <source>
        <dbReference type="EMBL" id="KAL0304824.1"/>
    </source>
</evidence>
<dbReference type="InterPro" id="IPR005828">
    <property type="entry name" value="MFS_sugar_transport-like"/>
</dbReference>
<keyword evidence="3 7" id="KW-1133">Transmembrane helix</keyword>
<evidence type="ECO:0000256" key="4">
    <source>
        <dbReference type="ARBA" id="ARBA00023136"/>
    </source>
</evidence>
<evidence type="ECO:0000256" key="3">
    <source>
        <dbReference type="ARBA" id="ARBA00022989"/>
    </source>
</evidence>
<dbReference type="Pfam" id="PF00083">
    <property type="entry name" value="Sugar_tr"/>
    <property type="match status" value="1"/>
</dbReference>
<dbReference type="InterPro" id="IPR020846">
    <property type="entry name" value="MFS_dom"/>
</dbReference>
<proteinExistence type="inferred from homology"/>
<protein>
    <submittedName>
        <fullName evidence="9">Inorganic phosphate transporter 1-4</fullName>
    </submittedName>
</protein>
<evidence type="ECO:0000256" key="2">
    <source>
        <dbReference type="ARBA" id="ARBA00022692"/>
    </source>
</evidence>
<feature type="transmembrane region" description="Helical" evidence="7">
    <location>
        <begin position="59"/>
        <end position="82"/>
    </location>
</feature>
<comment type="similarity">
    <text evidence="5">Belongs to the major facilitator superfamily. Phosphate:H(+) symporter (TC 2.A.1.9) family.</text>
</comment>
<comment type="caution">
    <text evidence="9">The sequence shown here is derived from an EMBL/GenBank/DDBJ whole genome shotgun (WGS) entry which is preliminary data.</text>
</comment>
<dbReference type="EMBL" id="JACGWK010000172">
    <property type="protein sequence ID" value="KAL0304824.1"/>
    <property type="molecule type" value="Genomic_DNA"/>
</dbReference>
<evidence type="ECO:0000256" key="5">
    <source>
        <dbReference type="ARBA" id="ARBA00044504"/>
    </source>
</evidence>
<dbReference type="PANTHER" id="PTHR24064">
    <property type="entry name" value="SOLUTE CARRIER FAMILY 22 MEMBER"/>
    <property type="match status" value="1"/>
</dbReference>
<dbReference type="SUPFAM" id="SSF103473">
    <property type="entry name" value="MFS general substrate transporter"/>
    <property type="match status" value="1"/>
</dbReference>
<evidence type="ECO:0000256" key="6">
    <source>
        <dbReference type="ARBA" id="ARBA00049011"/>
    </source>
</evidence>
<evidence type="ECO:0000256" key="1">
    <source>
        <dbReference type="ARBA" id="ARBA00004141"/>
    </source>
</evidence>